<dbReference type="AlphaFoldDB" id="A0A0C3D6V9"/>
<dbReference type="Proteomes" id="UP000053989">
    <property type="component" value="Unassembled WGS sequence"/>
</dbReference>
<reference evidence="1 2" key="1">
    <citation type="submission" date="2014-04" db="EMBL/GenBank/DDBJ databases">
        <authorList>
            <consortium name="DOE Joint Genome Institute"/>
            <person name="Kuo A."/>
            <person name="Kohler A."/>
            <person name="Nagy L.G."/>
            <person name="Floudas D."/>
            <person name="Copeland A."/>
            <person name="Barry K.W."/>
            <person name="Cichocki N."/>
            <person name="Veneault-Fourrey C."/>
            <person name="LaButti K."/>
            <person name="Lindquist E.A."/>
            <person name="Lipzen A."/>
            <person name="Lundell T."/>
            <person name="Morin E."/>
            <person name="Murat C."/>
            <person name="Sun H."/>
            <person name="Tunlid A."/>
            <person name="Henrissat B."/>
            <person name="Grigoriev I.V."/>
            <person name="Hibbett D.S."/>
            <person name="Martin F."/>
            <person name="Nordberg H.P."/>
            <person name="Cantor M.N."/>
            <person name="Hua S.X."/>
        </authorList>
    </citation>
    <scope>NUCLEOTIDE SEQUENCE [LARGE SCALE GENOMIC DNA]</scope>
    <source>
        <strain evidence="1 2">Foug A</strain>
    </source>
</reference>
<accession>A0A0C3D6V9</accession>
<name>A0A0C3D6V9_9AGAM</name>
<evidence type="ECO:0000313" key="2">
    <source>
        <dbReference type="Proteomes" id="UP000053989"/>
    </source>
</evidence>
<dbReference type="HOGENOM" id="CLU_103464_1_0_1"/>
<dbReference type="InParanoid" id="A0A0C3D6V9"/>
<protein>
    <submittedName>
        <fullName evidence="1">Uncharacterized protein</fullName>
    </submittedName>
</protein>
<keyword evidence="2" id="KW-1185">Reference proteome</keyword>
<evidence type="ECO:0000313" key="1">
    <source>
        <dbReference type="EMBL" id="KIM56515.1"/>
    </source>
</evidence>
<dbReference type="OrthoDB" id="2663472at2759"/>
<proteinExistence type="predicted"/>
<sequence>MGRRAKYLTLVEKQSARRAQHKSYIQTPRGREQRSLHNQAAYMKRRTRITSNTLRYGNFPPELITLATLPLPTSYLFHEALSSEDALDESELHHWESGPPFLQPEPADTVQEAQFTTNLTHVFFGQKSRIENQAKASRKCKYTAGDGKEVITGLHTIAAQAFSEWVRVKSCLAECTARRHKEMAKCLLQWYARIVYSYFQEAGMLEKGGNPY</sequence>
<organism evidence="1 2">
    <name type="scientific">Scleroderma citrinum Foug A</name>
    <dbReference type="NCBI Taxonomy" id="1036808"/>
    <lineage>
        <taxon>Eukaryota</taxon>
        <taxon>Fungi</taxon>
        <taxon>Dikarya</taxon>
        <taxon>Basidiomycota</taxon>
        <taxon>Agaricomycotina</taxon>
        <taxon>Agaricomycetes</taxon>
        <taxon>Agaricomycetidae</taxon>
        <taxon>Boletales</taxon>
        <taxon>Sclerodermatineae</taxon>
        <taxon>Sclerodermataceae</taxon>
        <taxon>Scleroderma</taxon>
    </lineage>
</organism>
<reference evidence="2" key="2">
    <citation type="submission" date="2015-01" db="EMBL/GenBank/DDBJ databases">
        <title>Evolutionary Origins and Diversification of the Mycorrhizal Mutualists.</title>
        <authorList>
            <consortium name="DOE Joint Genome Institute"/>
            <consortium name="Mycorrhizal Genomics Consortium"/>
            <person name="Kohler A."/>
            <person name="Kuo A."/>
            <person name="Nagy L.G."/>
            <person name="Floudas D."/>
            <person name="Copeland A."/>
            <person name="Barry K.W."/>
            <person name="Cichocki N."/>
            <person name="Veneault-Fourrey C."/>
            <person name="LaButti K."/>
            <person name="Lindquist E.A."/>
            <person name="Lipzen A."/>
            <person name="Lundell T."/>
            <person name="Morin E."/>
            <person name="Murat C."/>
            <person name="Riley R."/>
            <person name="Ohm R."/>
            <person name="Sun H."/>
            <person name="Tunlid A."/>
            <person name="Henrissat B."/>
            <person name="Grigoriev I.V."/>
            <person name="Hibbett D.S."/>
            <person name="Martin F."/>
        </authorList>
    </citation>
    <scope>NUCLEOTIDE SEQUENCE [LARGE SCALE GENOMIC DNA]</scope>
    <source>
        <strain evidence="2">Foug A</strain>
    </source>
</reference>
<dbReference type="EMBL" id="KN822115">
    <property type="protein sequence ID" value="KIM56515.1"/>
    <property type="molecule type" value="Genomic_DNA"/>
</dbReference>
<gene>
    <name evidence="1" type="ORF">SCLCIDRAFT_29556</name>
</gene>